<comment type="caution">
    <text evidence="1">The sequence shown here is derived from an EMBL/GenBank/DDBJ whole genome shotgun (WGS) entry which is preliminary data.</text>
</comment>
<evidence type="ECO:0000313" key="2">
    <source>
        <dbReference type="Proteomes" id="UP000770661"/>
    </source>
</evidence>
<name>A0A8J4YHT1_CHIOP</name>
<keyword evidence="2" id="KW-1185">Reference proteome</keyword>
<evidence type="ECO:0000313" key="1">
    <source>
        <dbReference type="EMBL" id="KAG0728363.1"/>
    </source>
</evidence>
<proteinExistence type="predicted"/>
<dbReference type="EMBL" id="JACEEZ010002279">
    <property type="protein sequence ID" value="KAG0728363.1"/>
    <property type="molecule type" value="Genomic_DNA"/>
</dbReference>
<dbReference type="Proteomes" id="UP000770661">
    <property type="component" value="Unassembled WGS sequence"/>
</dbReference>
<accession>A0A8J4YHT1</accession>
<organism evidence="1 2">
    <name type="scientific">Chionoecetes opilio</name>
    <name type="common">Atlantic snow crab</name>
    <name type="synonym">Cancer opilio</name>
    <dbReference type="NCBI Taxonomy" id="41210"/>
    <lineage>
        <taxon>Eukaryota</taxon>
        <taxon>Metazoa</taxon>
        <taxon>Ecdysozoa</taxon>
        <taxon>Arthropoda</taxon>
        <taxon>Crustacea</taxon>
        <taxon>Multicrustacea</taxon>
        <taxon>Malacostraca</taxon>
        <taxon>Eumalacostraca</taxon>
        <taxon>Eucarida</taxon>
        <taxon>Decapoda</taxon>
        <taxon>Pleocyemata</taxon>
        <taxon>Brachyura</taxon>
        <taxon>Eubrachyura</taxon>
        <taxon>Majoidea</taxon>
        <taxon>Majidae</taxon>
        <taxon>Chionoecetes</taxon>
    </lineage>
</organism>
<sequence>MDAADQLCVSDVLRRLPTQLAIVLASAVAKQRRRGLKKTLSIYRTFFRETDCSHFHAATSHAWPHAVHSPASVPHHFFDEVLKQLQEDVRRGIVEPVPAGEPTE</sequence>
<protein>
    <submittedName>
        <fullName evidence="1">Uncharacterized protein</fullName>
    </submittedName>
</protein>
<dbReference type="OrthoDB" id="6139267at2759"/>
<dbReference type="AlphaFoldDB" id="A0A8J4YHT1"/>
<reference evidence="1" key="1">
    <citation type="submission" date="2020-07" db="EMBL/GenBank/DDBJ databases">
        <title>The High-quality genome of the commercially important snow crab, Chionoecetes opilio.</title>
        <authorList>
            <person name="Jeong J.-H."/>
            <person name="Ryu S."/>
        </authorList>
    </citation>
    <scope>NUCLEOTIDE SEQUENCE</scope>
    <source>
        <strain evidence="1">MADBK_172401_WGS</strain>
        <tissue evidence="1">Digestive gland</tissue>
    </source>
</reference>
<gene>
    <name evidence="1" type="ORF">GWK47_032624</name>
</gene>